<accession>A0ABP8RV67</accession>
<organism evidence="1 2">
    <name type="scientific">Pseudonocardia xishanensis</name>
    <dbReference type="NCBI Taxonomy" id="630995"/>
    <lineage>
        <taxon>Bacteria</taxon>
        <taxon>Bacillati</taxon>
        <taxon>Actinomycetota</taxon>
        <taxon>Actinomycetes</taxon>
        <taxon>Pseudonocardiales</taxon>
        <taxon>Pseudonocardiaceae</taxon>
        <taxon>Pseudonocardia</taxon>
    </lineage>
</organism>
<proteinExistence type="predicted"/>
<dbReference type="EMBL" id="BAABGT010000052">
    <property type="protein sequence ID" value="GAA4549588.1"/>
    <property type="molecule type" value="Genomic_DNA"/>
</dbReference>
<dbReference type="RefSeq" id="WP_345420018.1">
    <property type="nucleotide sequence ID" value="NZ_BAABGT010000052.1"/>
</dbReference>
<gene>
    <name evidence="1" type="ORF">GCM10023175_37910</name>
</gene>
<name>A0ABP8RV67_9PSEU</name>
<evidence type="ECO:0000313" key="1">
    <source>
        <dbReference type="EMBL" id="GAA4549588.1"/>
    </source>
</evidence>
<sequence length="126" mass="12803">MEAAILAGTLGLVIAFGIAGVRVAMAESATSQAAASAARIASIQRDPDAATTLAEEEAREALSRRGIRCASMTVVVTVDEDGGLAVVRAEVSCDALWSDLAIPGVPGAHRTTASAVSPIDTLRERG</sequence>
<protein>
    <submittedName>
        <fullName evidence="1">Pilus assembly protein</fullName>
    </submittedName>
</protein>
<dbReference type="Proteomes" id="UP001501598">
    <property type="component" value="Unassembled WGS sequence"/>
</dbReference>
<comment type="caution">
    <text evidence="1">The sequence shown here is derived from an EMBL/GenBank/DDBJ whole genome shotgun (WGS) entry which is preliminary data.</text>
</comment>
<reference evidence="2" key="1">
    <citation type="journal article" date="2019" name="Int. J. Syst. Evol. Microbiol.">
        <title>The Global Catalogue of Microorganisms (GCM) 10K type strain sequencing project: providing services to taxonomists for standard genome sequencing and annotation.</title>
        <authorList>
            <consortium name="The Broad Institute Genomics Platform"/>
            <consortium name="The Broad Institute Genome Sequencing Center for Infectious Disease"/>
            <person name="Wu L."/>
            <person name="Ma J."/>
        </authorList>
    </citation>
    <scope>NUCLEOTIDE SEQUENCE [LARGE SCALE GENOMIC DNA]</scope>
    <source>
        <strain evidence="2">JCM 17906</strain>
    </source>
</reference>
<keyword evidence="2" id="KW-1185">Reference proteome</keyword>
<evidence type="ECO:0000313" key="2">
    <source>
        <dbReference type="Proteomes" id="UP001501598"/>
    </source>
</evidence>